<dbReference type="AlphaFoldDB" id="C5KNX6"/>
<dbReference type="EMBL" id="GG674888">
    <property type="protein sequence ID" value="EER13817.1"/>
    <property type="molecule type" value="Genomic_DNA"/>
</dbReference>
<dbReference type="GeneID" id="9059199"/>
<evidence type="ECO:0000313" key="3">
    <source>
        <dbReference type="Proteomes" id="UP000007800"/>
    </source>
</evidence>
<feature type="compositionally biased region" description="Basic residues" evidence="1">
    <location>
        <begin position="31"/>
        <end position="40"/>
    </location>
</feature>
<gene>
    <name evidence="2" type="ORF">Pmar_PMAR016666</name>
</gene>
<dbReference type="RefSeq" id="XP_002782022.1">
    <property type="nucleotide sequence ID" value="XM_002781976.1"/>
</dbReference>
<evidence type="ECO:0000256" key="1">
    <source>
        <dbReference type="SAM" id="MobiDB-lite"/>
    </source>
</evidence>
<proteinExistence type="predicted"/>
<keyword evidence="3" id="KW-1185">Reference proteome</keyword>
<feature type="compositionally biased region" description="Basic and acidic residues" evidence="1">
    <location>
        <begin position="41"/>
        <end position="83"/>
    </location>
</feature>
<dbReference type="InParanoid" id="C5KNX6"/>
<accession>C5KNX6</accession>
<evidence type="ECO:0000313" key="2">
    <source>
        <dbReference type="EMBL" id="EER13817.1"/>
    </source>
</evidence>
<feature type="compositionally biased region" description="Basic and acidic residues" evidence="1">
    <location>
        <begin position="10"/>
        <end position="19"/>
    </location>
</feature>
<dbReference type="Proteomes" id="UP000007800">
    <property type="component" value="Unassembled WGS sequence"/>
</dbReference>
<name>C5KNX6_PERM5</name>
<organism evidence="3">
    <name type="scientific">Perkinsus marinus (strain ATCC 50983 / TXsc)</name>
    <dbReference type="NCBI Taxonomy" id="423536"/>
    <lineage>
        <taxon>Eukaryota</taxon>
        <taxon>Sar</taxon>
        <taxon>Alveolata</taxon>
        <taxon>Perkinsozoa</taxon>
        <taxon>Perkinsea</taxon>
        <taxon>Perkinsida</taxon>
        <taxon>Perkinsidae</taxon>
        <taxon>Perkinsus</taxon>
    </lineage>
</organism>
<reference evidence="2 3" key="1">
    <citation type="submission" date="2008-07" db="EMBL/GenBank/DDBJ databases">
        <authorList>
            <person name="El-Sayed N."/>
            <person name="Caler E."/>
            <person name="Inman J."/>
            <person name="Amedeo P."/>
            <person name="Hass B."/>
            <person name="Wortman J."/>
        </authorList>
    </citation>
    <scope>NUCLEOTIDE SEQUENCE [LARGE SCALE GENOMIC DNA]</scope>
    <source>
        <strain evidence="3">ATCC 50983 / TXsc</strain>
    </source>
</reference>
<feature type="region of interest" description="Disordered" evidence="1">
    <location>
        <begin position="1"/>
        <end position="116"/>
    </location>
</feature>
<protein>
    <submittedName>
        <fullName evidence="2">Uncharacterized protein</fullName>
    </submittedName>
</protein>
<feature type="compositionally biased region" description="Basic and acidic residues" evidence="1">
    <location>
        <begin position="95"/>
        <end position="109"/>
    </location>
</feature>
<sequence length="116" mass="13161">MATPVGSHDTPTDEHDRADAPGAGNDATTQRARRRQRREHHHEQDRHDDPAGKVEFEAPPEHPTEEELRREEEQLDEARERPEGFVSLGEESDDASDHGTHGQPGERHLASHSRKR</sequence>